<dbReference type="RefSeq" id="WP_377709592.1">
    <property type="nucleotide sequence ID" value="NZ_JBHSMP010000007.1"/>
</dbReference>
<keyword evidence="1" id="KW-0472">Membrane</keyword>
<protein>
    <submittedName>
        <fullName evidence="2">Uncharacterized protein</fullName>
    </submittedName>
</protein>
<evidence type="ECO:0000313" key="3">
    <source>
        <dbReference type="Proteomes" id="UP001596103"/>
    </source>
</evidence>
<feature type="transmembrane region" description="Helical" evidence="1">
    <location>
        <begin position="95"/>
        <end position="115"/>
    </location>
</feature>
<evidence type="ECO:0000256" key="1">
    <source>
        <dbReference type="SAM" id="Phobius"/>
    </source>
</evidence>
<proteinExistence type="predicted"/>
<organism evidence="2 3">
    <name type="scientific">Paraburkholderia denitrificans</name>
    <dbReference type="NCBI Taxonomy" id="694025"/>
    <lineage>
        <taxon>Bacteria</taxon>
        <taxon>Pseudomonadati</taxon>
        <taxon>Pseudomonadota</taxon>
        <taxon>Betaproteobacteria</taxon>
        <taxon>Burkholderiales</taxon>
        <taxon>Burkholderiaceae</taxon>
        <taxon>Paraburkholderia</taxon>
    </lineage>
</organism>
<gene>
    <name evidence="2" type="ORF">ACFPTO_03870</name>
</gene>
<reference evidence="3" key="1">
    <citation type="journal article" date="2019" name="Int. J. Syst. Evol. Microbiol.">
        <title>The Global Catalogue of Microorganisms (GCM) 10K type strain sequencing project: providing services to taxonomists for standard genome sequencing and annotation.</title>
        <authorList>
            <consortium name="The Broad Institute Genomics Platform"/>
            <consortium name="The Broad Institute Genome Sequencing Center for Infectious Disease"/>
            <person name="Wu L."/>
            <person name="Ma J."/>
        </authorList>
    </citation>
    <scope>NUCLEOTIDE SEQUENCE [LARGE SCALE GENOMIC DNA]</scope>
    <source>
        <strain evidence="3">CCUG 56042</strain>
    </source>
</reference>
<dbReference type="EMBL" id="JBHSMP010000007">
    <property type="protein sequence ID" value="MFC5427950.1"/>
    <property type="molecule type" value="Genomic_DNA"/>
</dbReference>
<comment type="caution">
    <text evidence="2">The sequence shown here is derived from an EMBL/GenBank/DDBJ whole genome shotgun (WGS) entry which is preliminary data.</text>
</comment>
<feature type="transmembrane region" description="Helical" evidence="1">
    <location>
        <begin position="54"/>
        <end position="75"/>
    </location>
</feature>
<keyword evidence="3" id="KW-1185">Reference proteome</keyword>
<dbReference type="Proteomes" id="UP001596103">
    <property type="component" value="Unassembled WGS sequence"/>
</dbReference>
<name>A0ABW0J4H9_9BURK</name>
<feature type="transmembrane region" description="Helical" evidence="1">
    <location>
        <begin position="20"/>
        <end position="42"/>
    </location>
</feature>
<accession>A0ABW0J4H9</accession>
<keyword evidence="1" id="KW-1133">Transmembrane helix</keyword>
<keyword evidence="1" id="KW-0812">Transmembrane</keyword>
<sequence length="116" mass="12360">MSDQTASNKGEPTIRRVAHWLVLVVGIIFGGTFFVGGAFSMMQDPALYRIALEHFPAAIGLPAAALAAMCIVVFLESSSGPIEFEGFGFHFKGASGPIILWVVVFLAITAAIKVLY</sequence>
<evidence type="ECO:0000313" key="2">
    <source>
        <dbReference type="EMBL" id="MFC5427950.1"/>
    </source>
</evidence>